<comment type="caution">
    <text evidence="1">The sequence shown here is derived from an EMBL/GenBank/DDBJ whole genome shotgun (WGS) entry which is preliminary data.</text>
</comment>
<dbReference type="AlphaFoldDB" id="A0AAU9IPE9"/>
<name>A0AAU9IPE9_9CILI</name>
<accession>A0AAU9IPE9</accession>
<dbReference type="EMBL" id="CAJZBQ010000004">
    <property type="protein sequence ID" value="CAG9311335.1"/>
    <property type="molecule type" value="Genomic_DNA"/>
</dbReference>
<evidence type="ECO:0000313" key="2">
    <source>
        <dbReference type="Proteomes" id="UP001162131"/>
    </source>
</evidence>
<reference evidence="1" key="1">
    <citation type="submission" date="2021-09" db="EMBL/GenBank/DDBJ databases">
        <authorList>
            <consortium name="AG Swart"/>
            <person name="Singh M."/>
            <person name="Singh A."/>
            <person name="Seah K."/>
            <person name="Emmerich C."/>
        </authorList>
    </citation>
    <scope>NUCLEOTIDE SEQUENCE</scope>
    <source>
        <strain evidence="1">ATCC30299</strain>
    </source>
</reference>
<dbReference type="Proteomes" id="UP001162131">
    <property type="component" value="Unassembled WGS sequence"/>
</dbReference>
<organism evidence="1 2">
    <name type="scientific">Blepharisma stoltei</name>
    <dbReference type="NCBI Taxonomy" id="1481888"/>
    <lineage>
        <taxon>Eukaryota</taxon>
        <taxon>Sar</taxon>
        <taxon>Alveolata</taxon>
        <taxon>Ciliophora</taxon>
        <taxon>Postciliodesmatophora</taxon>
        <taxon>Heterotrichea</taxon>
        <taxon>Heterotrichida</taxon>
        <taxon>Blepharismidae</taxon>
        <taxon>Blepharisma</taxon>
    </lineage>
</organism>
<protein>
    <submittedName>
        <fullName evidence="1">Uncharacterized protein</fullName>
    </submittedName>
</protein>
<keyword evidence="2" id="KW-1185">Reference proteome</keyword>
<gene>
    <name evidence="1" type="ORF">BSTOLATCC_MIC3625</name>
</gene>
<sequence length="71" mass="8702">MRKIQKENFSQKIFWPFTTLHYATNSNNYSGLMIEENVFCIDWCIYNVNTFDIMNWKISYSEDQIRKICLY</sequence>
<proteinExistence type="predicted"/>
<evidence type="ECO:0000313" key="1">
    <source>
        <dbReference type="EMBL" id="CAG9311335.1"/>
    </source>
</evidence>